<comment type="caution">
    <text evidence="1">The sequence shown here is derived from an EMBL/GenBank/DDBJ whole genome shotgun (WGS) entry which is preliminary data.</text>
</comment>
<dbReference type="AlphaFoldDB" id="A0A1L8WIA3"/>
<evidence type="ECO:0000313" key="1">
    <source>
        <dbReference type="EMBL" id="OJG80756.1"/>
    </source>
</evidence>
<protein>
    <submittedName>
        <fullName evidence="1">Uncharacterized protein</fullName>
    </submittedName>
</protein>
<gene>
    <name evidence="1" type="ORF">RV14_GL000498</name>
</gene>
<evidence type="ECO:0000313" key="2">
    <source>
        <dbReference type="Proteomes" id="UP000182152"/>
    </source>
</evidence>
<dbReference type="Proteomes" id="UP000182152">
    <property type="component" value="Unassembled WGS sequence"/>
</dbReference>
<proteinExistence type="predicted"/>
<keyword evidence="2" id="KW-1185">Reference proteome</keyword>
<name>A0A1L8WIA3_9ENTE</name>
<organism evidence="1 2">
    <name type="scientific">Enterococcus ratti</name>
    <dbReference type="NCBI Taxonomy" id="150033"/>
    <lineage>
        <taxon>Bacteria</taxon>
        <taxon>Bacillati</taxon>
        <taxon>Bacillota</taxon>
        <taxon>Bacilli</taxon>
        <taxon>Lactobacillales</taxon>
        <taxon>Enterococcaceae</taxon>
        <taxon>Enterococcus</taxon>
    </lineage>
</organism>
<reference evidence="1 2" key="1">
    <citation type="submission" date="2014-12" db="EMBL/GenBank/DDBJ databases">
        <title>Draft genome sequences of 29 type strains of Enterococci.</title>
        <authorList>
            <person name="Zhong Z."/>
            <person name="Sun Z."/>
            <person name="Liu W."/>
            <person name="Zhang W."/>
            <person name="Zhang H."/>
        </authorList>
    </citation>
    <scope>NUCLEOTIDE SEQUENCE [LARGE SCALE GENOMIC DNA]</scope>
    <source>
        <strain evidence="1 2">DSM 15687</strain>
    </source>
</reference>
<sequence length="74" mass="8555">MNNQTPRYEKSIPVKEYSKTVKTPLEEISKSKYSSFAQLVLEEVKKNDMSYVEANEALRLVDAALYEKVLNIKI</sequence>
<dbReference type="EMBL" id="JXLB01000013">
    <property type="protein sequence ID" value="OJG80756.1"/>
    <property type="molecule type" value="Genomic_DNA"/>
</dbReference>
<dbReference type="RefSeq" id="WP_071855682.1">
    <property type="nucleotide sequence ID" value="NZ_JXLB01000013.1"/>
</dbReference>
<accession>A0A1L8WIA3</accession>
<dbReference type="STRING" id="150033.RV14_GL000498"/>